<dbReference type="InterPro" id="IPR030392">
    <property type="entry name" value="S74_ICA"/>
</dbReference>
<dbReference type="KEGG" id="bex:A11Q_114"/>
<dbReference type="PROSITE" id="PS51318">
    <property type="entry name" value="TAT"/>
    <property type="match status" value="1"/>
</dbReference>
<reference evidence="3 4" key="1">
    <citation type="journal article" date="2013" name="ISME J.">
        <title>By their genes ye shall know them: genomic signatures of predatory bacteria.</title>
        <authorList>
            <person name="Pasternak Z."/>
            <person name="Pietrokovski S."/>
            <person name="Rotem O."/>
            <person name="Gophna U."/>
            <person name="Lurie-Weinberger M.N."/>
            <person name="Jurkevitch E."/>
        </authorList>
    </citation>
    <scope>NUCLEOTIDE SEQUENCE [LARGE SCALE GENOMIC DNA]</scope>
    <source>
        <strain evidence="3 4">JSS</strain>
    </source>
</reference>
<keyword evidence="1" id="KW-1133">Transmembrane helix</keyword>
<name>M4VMM1_9BACT</name>
<accession>M4VMM1</accession>
<dbReference type="PROSITE" id="PS51688">
    <property type="entry name" value="ICA"/>
    <property type="match status" value="1"/>
</dbReference>
<dbReference type="RefSeq" id="WP_015468824.1">
    <property type="nucleotide sequence ID" value="NC_020813.1"/>
</dbReference>
<evidence type="ECO:0000313" key="3">
    <source>
        <dbReference type="EMBL" id="AGH94334.1"/>
    </source>
</evidence>
<dbReference type="STRING" id="1184267.A11Q_114"/>
<proteinExistence type="predicted"/>
<keyword evidence="4" id="KW-1185">Reference proteome</keyword>
<feature type="transmembrane region" description="Helical" evidence="1">
    <location>
        <begin position="12"/>
        <end position="32"/>
    </location>
</feature>
<dbReference type="HOGENOM" id="CLU_1623908_0_0_7"/>
<dbReference type="PATRIC" id="fig|1184267.3.peg.117"/>
<sequence>MQSRRQFLKGASRIISTLAVAQVGVYAIGAAFKNLDGSMRAYGLKMCDGHSGCLYCCAIGGSTSPGFDYNGCVNMCNQAYSDERLKTNVTYVGQENGYNIYEFEYIKDAPENLGNGQRYRGVMAQEVLKKDPSSVVLMPNGYYAVKYAHIGIELKTVPSQSSK</sequence>
<keyword evidence="1" id="KW-0472">Membrane</keyword>
<keyword evidence="1" id="KW-0812">Transmembrane</keyword>
<dbReference type="AlphaFoldDB" id="M4VMM1"/>
<dbReference type="Pfam" id="PF13884">
    <property type="entry name" value="Peptidase_S74"/>
    <property type="match status" value="1"/>
</dbReference>
<evidence type="ECO:0000256" key="1">
    <source>
        <dbReference type="SAM" id="Phobius"/>
    </source>
</evidence>
<evidence type="ECO:0000313" key="4">
    <source>
        <dbReference type="Proteomes" id="UP000012040"/>
    </source>
</evidence>
<dbReference type="EMBL" id="CP003537">
    <property type="protein sequence ID" value="AGH94334.1"/>
    <property type="molecule type" value="Genomic_DNA"/>
</dbReference>
<dbReference type="Proteomes" id="UP000012040">
    <property type="component" value="Chromosome"/>
</dbReference>
<feature type="domain" description="Peptidase S74" evidence="2">
    <location>
        <begin position="81"/>
        <end position="163"/>
    </location>
</feature>
<evidence type="ECO:0000259" key="2">
    <source>
        <dbReference type="PROSITE" id="PS51688"/>
    </source>
</evidence>
<dbReference type="InterPro" id="IPR006311">
    <property type="entry name" value="TAT_signal"/>
</dbReference>
<protein>
    <recommendedName>
        <fullName evidence="2">Peptidase S74 domain-containing protein</fullName>
    </recommendedName>
</protein>
<gene>
    <name evidence="3" type="ORF">A11Q_114</name>
</gene>
<dbReference type="eggNOG" id="ENOG5033851">
    <property type="taxonomic scope" value="Bacteria"/>
</dbReference>
<organism evidence="3 4">
    <name type="scientific">Pseudobdellovibrio exovorus JSS</name>
    <dbReference type="NCBI Taxonomy" id="1184267"/>
    <lineage>
        <taxon>Bacteria</taxon>
        <taxon>Pseudomonadati</taxon>
        <taxon>Bdellovibrionota</taxon>
        <taxon>Bdellovibrionia</taxon>
        <taxon>Bdellovibrionales</taxon>
        <taxon>Pseudobdellovibrionaceae</taxon>
        <taxon>Pseudobdellovibrio</taxon>
    </lineage>
</organism>
<dbReference type="OrthoDB" id="7226450at2"/>